<feature type="compositionally biased region" description="Low complexity" evidence="1">
    <location>
        <begin position="266"/>
        <end position="290"/>
    </location>
</feature>
<dbReference type="EMBL" id="CCBP010000415">
    <property type="protein sequence ID" value="CDO76845.1"/>
    <property type="molecule type" value="Genomic_DNA"/>
</dbReference>
<dbReference type="OMA" id="HWERENA"/>
<proteinExistence type="predicted"/>
<reference evidence="2" key="1">
    <citation type="submission" date="2014-01" db="EMBL/GenBank/DDBJ databases">
        <title>The genome of the white-rot fungus Pycnoporus cinnabarinus: a basidiomycete model with a versatile arsenal for lignocellulosic biomass breakdown.</title>
        <authorList>
            <person name="Levasseur A."/>
            <person name="Lomascolo A."/>
            <person name="Ruiz-Duenas F.J."/>
            <person name="Uzan E."/>
            <person name="Piumi F."/>
            <person name="Kues U."/>
            <person name="Ram A.F.J."/>
            <person name="Murat C."/>
            <person name="Haon M."/>
            <person name="Benoit I."/>
            <person name="Arfi Y."/>
            <person name="Chevret D."/>
            <person name="Drula E."/>
            <person name="Kwon M.J."/>
            <person name="Gouret P."/>
            <person name="Lesage-Meessen L."/>
            <person name="Lombard V."/>
            <person name="Mariette J."/>
            <person name="Noirot C."/>
            <person name="Park J."/>
            <person name="Patyshakuliyeva A."/>
            <person name="Wieneger R.A.B."/>
            <person name="Wosten H.A.B."/>
            <person name="Martin F."/>
            <person name="Coutinho P.M."/>
            <person name="de Vries R."/>
            <person name="Martinez A.T."/>
            <person name="Klopp C."/>
            <person name="Pontarotti P."/>
            <person name="Henrissat B."/>
            <person name="Record E."/>
        </authorList>
    </citation>
    <scope>NUCLEOTIDE SEQUENCE [LARGE SCALE GENOMIC DNA]</scope>
    <source>
        <strain evidence="2">BRFM137</strain>
    </source>
</reference>
<gene>
    <name evidence="2" type="ORF">BN946_scf185033.g42</name>
</gene>
<feature type="region of interest" description="Disordered" evidence="1">
    <location>
        <begin position="220"/>
        <end position="319"/>
    </location>
</feature>
<dbReference type="Proteomes" id="UP000029665">
    <property type="component" value="Unassembled WGS sequence"/>
</dbReference>
<dbReference type="OrthoDB" id="3244491at2759"/>
<evidence type="ECO:0000313" key="3">
    <source>
        <dbReference type="Proteomes" id="UP000029665"/>
    </source>
</evidence>
<feature type="region of interest" description="Disordered" evidence="1">
    <location>
        <begin position="187"/>
        <end position="208"/>
    </location>
</feature>
<feature type="compositionally biased region" description="Polar residues" evidence="1">
    <location>
        <begin position="224"/>
        <end position="235"/>
    </location>
</feature>
<evidence type="ECO:0000256" key="1">
    <source>
        <dbReference type="SAM" id="MobiDB-lite"/>
    </source>
</evidence>
<feature type="region of interest" description="Disordered" evidence="1">
    <location>
        <begin position="30"/>
        <end position="55"/>
    </location>
</feature>
<sequence length="319" mass="34789">MTVTITVAKSAPAPTAPLILPIVFPSVNSQDTGDDYVTPPSPAPTEIVDDPNGKTGEECMEEAKAEGVKVRDFAYEPPTKGRDLRAPELWNDPREALILHDRYIRAAKRPSNPYRLSGKFLHRLRALNWVTQEEAERYWQPEDWLALSEYMSRPLGPYPFCIPKNMKKPTAAYREYLRKEKFSPSVDDIPESQMYVPPDEPGMDDGPERVEPELLRAAAAAISRGQSSRLSTSANVGHADKKRRVGGGEPTGSTTATPQATPPASPSLGAARTLSRTSSASAAPRTSTPPVSVSGVAPRPARGRRRGGLTRTQTFDSIS</sequence>
<evidence type="ECO:0000313" key="2">
    <source>
        <dbReference type="EMBL" id="CDO76845.1"/>
    </source>
</evidence>
<organism evidence="2 3">
    <name type="scientific">Pycnoporus cinnabarinus</name>
    <name type="common">Cinnabar-red polypore</name>
    <name type="synonym">Trametes cinnabarina</name>
    <dbReference type="NCBI Taxonomy" id="5643"/>
    <lineage>
        <taxon>Eukaryota</taxon>
        <taxon>Fungi</taxon>
        <taxon>Dikarya</taxon>
        <taxon>Basidiomycota</taxon>
        <taxon>Agaricomycotina</taxon>
        <taxon>Agaricomycetes</taxon>
        <taxon>Polyporales</taxon>
        <taxon>Polyporaceae</taxon>
        <taxon>Trametes</taxon>
    </lineage>
</organism>
<accession>A0A060SR71</accession>
<dbReference type="AlphaFoldDB" id="A0A060SR71"/>
<feature type="compositionally biased region" description="Polar residues" evidence="1">
    <location>
        <begin position="310"/>
        <end position="319"/>
    </location>
</feature>
<dbReference type="HOGENOM" id="CLU_871952_0_0_1"/>
<comment type="caution">
    <text evidence="2">The sequence shown here is derived from an EMBL/GenBank/DDBJ whole genome shotgun (WGS) entry which is preliminary data.</text>
</comment>
<keyword evidence="3" id="KW-1185">Reference proteome</keyword>
<protein>
    <submittedName>
        <fullName evidence="2">Uncharacterized protein</fullName>
    </submittedName>
</protein>
<name>A0A060SR71_PYCCI</name>